<feature type="transmembrane region" description="Helical" evidence="5">
    <location>
        <begin position="87"/>
        <end position="106"/>
    </location>
</feature>
<dbReference type="GO" id="GO:0016020">
    <property type="term" value="C:membrane"/>
    <property type="evidence" value="ECO:0007669"/>
    <property type="project" value="UniProtKB-SubCell"/>
</dbReference>
<dbReference type="GO" id="GO:0015179">
    <property type="term" value="F:L-amino acid transmembrane transporter activity"/>
    <property type="evidence" value="ECO:0007669"/>
    <property type="project" value="TreeGrafter"/>
</dbReference>
<feature type="transmembrane region" description="Helical" evidence="5">
    <location>
        <begin position="401"/>
        <end position="421"/>
    </location>
</feature>
<feature type="transmembrane region" description="Helical" evidence="5">
    <location>
        <begin position="471"/>
        <end position="499"/>
    </location>
</feature>
<evidence type="ECO:0000256" key="4">
    <source>
        <dbReference type="ARBA" id="ARBA00023136"/>
    </source>
</evidence>
<keyword evidence="8" id="KW-1185">Reference proteome</keyword>
<dbReference type="InterPro" id="IPR013057">
    <property type="entry name" value="AA_transpt_TM"/>
</dbReference>
<feature type="transmembrane region" description="Helical" evidence="5">
    <location>
        <begin position="370"/>
        <end position="389"/>
    </location>
</feature>
<feature type="transmembrane region" description="Helical" evidence="5">
    <location>
        <begin position="268"/>
        <end position="290"/>
    </location>
</feature>
<keyword evidence="3 5" id="KW-1133">Transmembrane helix</keyword>
<evidence type="ECO:0000256" key="2">
    <source>
        <dbReference type="ARBA" id="ARBA00022692"/>
    </source>
</evidence>
<evidence type="ECO:0000313" key="7">
    <source>
        <dbReference type="EMBL" id="KAI6659301.1"/>
    </source>
</evidence>
<feature type="transmembrane region" description="Helical" evidence="5">
    <location>
        <begin position="302"/>
        <end position="326"/>
    </location>
</feature>
<comment type="caution">
    <text evidence="7">The sequence shown here is derived from an EMBL/GenBank/DDBJ whole genome shotgun (WGS) entry which is preliminary data.</text>
</comment>
<keyword evidence="2 5" id="KW-0812">Transmembrane</keyword>
<dbReference type="AlphaFoldDB" id="A0AAV7KD01"/>
<dbReference type="EMBL" id="JAKMXF010000066">
    <property type="protein sequence ID" value="KAI6659301.1"/>
    <property type="molecule type" value="Genomic_DNA"/>
</dbReference>
<sequence length="501" mass="55904">MSYSAEIPRKDSTEDRDFVSRFLSGNTQVELPQDHQSLLPKEINDKLAPTGGKMALPFGVFNLITTVMGAGLLSLPYAFSIGGLVPASIALILILIISLFSGHLLIDTLSLLPQSLKVFNFEDLSVFSYGIIAKVLSLLTIIVLLYPSHIAYMILTRDQLELITEFSFNHLNATNSTAHYWITQKYTLMSLAYIPLLPICFLPKIRFLGYTSFFGFSCLLIVSISFIVFSVIGLVHDADATVINFSCANFTSPGSICVPLFPSSIFKFLESLTIIALVFVCHFNILPICHELYRSTKLRRKLTVTSTLSIVFCVYILVGIFTTLQFGSNVQSDVMKSYDADSIVLLVERCLLFLALLPHYPILLFPFRASVIYLIGLICDLVVHLKLVVKDDLSLTVRESRFVWFFVTLCSFILAFAPACFVPNVDIVWGFVGSFGSVLVVFIWPALFYLKVRRDYWRKTTDAKCNLGIKGALSIAMIIIGIVIMFMCTTNHILVIAGVED</sequence>
<feature type="transmembrane region" description="Helical" evidence="5">
    <location>
        <begin position="126"/>
        <end position="147"/>
    </location>
</feature>
<evidence type="ECO:0000313" key="8">
    <source>
        <dbReference type="Proteomes" id="UP001165289"/>
    </source>
</evidence>
<dbReference type="PANTHER" id="PTHR22950">
    <property type="entry name" value="AMINO ACID TRANSPORTER"/>
    <property type="match status" value="1"/>
</dbReference>
<organism evidence="7 8">
    <name type="scientific">Oopsacas minuta</name>
    <dbReference type="NCBI Taxonomy" id="111878"/>
    <lineage>
        <taxon>Eukaryota</taxon>
        <taxon>Metazoa</taxon>
        <taxon>Porifera</taxon>
        <taxon>Hexactinellida</taxon>
        <taxon>Hexasterophora</taxon>
        <taxon>Lyssacinosida</taxon>
        <taxon>Leucopsacidae</taxon>
        <taxon>Oopsacas</taxon>
    </lineage>
</organism>
<dbReference type="Pfam" id="PF01490">
    <property type="entry name" value="Aa_trans"/>
    <property type="match status" value="1"/>
</dbReference>
<proteinExistence type="predicted"/>
<comment type="subcellular location">
    <subcellularLocation>
        <location evidence="1">Membrane</location>
        <topology evidence="1">Multi-pass membrane protein</topology>
    </subcellularLocation>
</comment>
<feature type="transmembrane region" description="Helical" evidence="5">
    <location>
        <begin position="427"/>
        <end position="450"/>
    </location>
</feature>
<evidence type="ECO:0000259" key="6">
    <source>
        <dbReference type="Pfam" id="PF01490"/>
    </source>
</evidence>
<evidence type="ECO:0000256" key="1">
    <source>
        <dbReference type="ARBA" id="ARBA00004141"/>
    </source>
</evidence>
<accession>A0AAV7KD01</accession>
<name>A0AAV7KD01_9METZ</name>
<gene>
    <name evidence="7" type="ORF">LOD99_14972</name>
</gene>
<feature type="transmembrane region" description="Helical" evidence="5">
    <location>
        <begin position="213"/>
        <end position="235"/>
    </location>
</feature>
<evidence type="ECO:0000256" key="5">
    <source>
        <dbReference type="SAM" id="Phobius"/>
    </source>
</evidence>
<evidence type="ECO:0000256" key="3">
    <source>
        <dbReference type="ARBA" id="ARBA00022989"/>
    </source>
</evidence>
<feature type="domain" description="Amino acid transporter transmembrane" evidence="6">
    <location>
        <begin position="59"/>
        <end position="493"/>
    </location>
</feature>
<dbReference type="Proteomes" id="UP001165289">
    <property type="component" value="Unassembled WGS sequence"/>
</dbReference>
<keyword evidence="4 5" id="KW-0472">Membrane</keyword>
<protein>
    <submittedName>
        <fullName evidence="7">Sodium-coupled neutral amino acid transporter 6</fullName>
    </submittedName>
</protein>
<reference evidence="7 8" key="1">
    <citation type="journal article" date="2023" name="BMC Biol.">
        <title>The compact genome of the sponge Oopsacas minuta (Hexactinellida) is lacking key metazoan core genes.</title>
        <authorList>
            <person name="Santini S."/>
            <person name="Schenkelaars Q."/>
            <person name="Jourda C."/>
            <person name="Duchesne M."/>
            <person name="Belahbib H."/>
            <person name="Rocher C."/>
            <person name="Selva M."/>
            <person name="Riesgo A."/>
            <person name="Vervoort M."/>
            <person name="Leys S.P."/>
            <person name="Kodjabachian L."/>
            <person name="Le Bivic A."/>
            <person name="Borchiellini C."/>
            <person name="Claverie J.M."/>
            <person name="Renard E."/>
        </authorList>
    </citation>
    <scope>NUCLEOTIDE SEQUENCE [LARGE SCALE GENOMIC DNA]</scope>
    <source>
        <strain evidence="7">SPO-2</strain>
    </source>
</reference>
<feature type="transmembrane region" description="Helical" evidence="5">
    <location>
        <begin position="54"/>
        <end position="75"/>
    </location>
</feature>